<dbReference type="Gene3D" id="3.30.930.10">
    <property type="entry name" value="Bira Bifunctional Protein, Domain 2"/>
    <property type="match status" value="1"/>
</dbReference>
<dbReference type="PANTHER" id="PTHR43679">
    <property type="entry name" value="OCTANOYLTRANSFERASE LIPM-RELATED"/>
    <property type="match status" value="1"/>
</dbReference>
<name>A0ABV0F7U1_9ENTE</name>
<dbReference type="RefSeq" id="WP_161869481.1">
    <property type="nucleotide sequence ID" value="NZ_MAEI02000001.1"/>
</dbReference>
<dbReference type="InterPro" id="IPR004143">
    <property type="entry name" value="BPL_LPL_catalytic"/>
</dbReference>
<dbReference type="InterPro" id="IPR050664">
    <property type="entry name" value="Octanoyltrans_LipM/LipL"/>
</dbReference>
<dbReference type="InterPro" id="IPR045864">
    <property type="entry name" value="aa-tRNA-synth_II/BPL/LPL"/>
</dbReference>
<keyword evidence="3" id="KW-1185">Reference proteome</keyword>
<organism evidence="2 3">
    <name type="scientific">Enterococcus diestrammenae</name>
    <dbReference type="NCBI Taxonomy" id="1155073"/>
    <lineage>
        <taxon>Bacteria</taxon>
        <taxon>Bacillati</taxon>
        <taxon>Bacillota</taxon>
        <taxon>Bacilli</taxon>
        <taxon>Lactobacillales</taxon>
        <taxon>Enterococcaceae</taxon>
        <taxon>Enterococcus</taxon>
    </lineage>
</organism>
<dbReference type="Pfam" id="PF21948">
    <property type="entry name" value="LplA-B_cat"/>
    <property type="match status" value="1"/>
</dbReference>
<feature type="domain" description="BPL/LPL catalytic" evidence="1">
    <location>
        <begin position="33"/>
        <end position="216"/>
    </location>
</feature>
<proteinExistence type="predicted"/>
<sequence>MQPSLILNQVVYPPEQQVLPFALTDVLTEYTSLTGQSLLHFWQLTPTMILGMKDTRVPHLSAALATLTNQQLQVVVRNSGGLGVICDEGVLNITLFLPLTEKKLSTDAAYNAMYQLTQQAFPELTITTGEVADSYCPGEYDLSVNGRKIAGIAQRRLKQGVAVMMYLSVSGDQQNRGQIVRHFYQAGLAEGFGTAGYPPVNPDSMTTLTRELGQELTIHDCQARFATAYAPQALPLASDQWLATHEELADSYQRRITSMLNRNQEIKELIHDDHV</sequence>
<protein>
    <submittedName>
        <fullName evidence="2">Octanoyl-[GcvH]:protein N-octanoyltransferase</fullName>
    </submittedName>
</protein>
<dbReference type="CDD" id="cd16443">
    <property type="entry name" value="LplA"/>
    <property type="match status" value="1"/>
</dbReference>
<comment type="caution">
    <text evidence="2">The sequence shown here is derived from an EMBL/GenBank/DDBJ whole genome shotgun (WGS) entry which is preliminary data.</text>
</comment>
<dbReference type="PROSITE" id="PS51733">
    <property type="entry name" value="BPL_LPL_CATALYTIC"/>
    <property type="match status" value="1"/>
</dbReference>
<accession>A0ABV0F7U1</accession>
<evidence type="ECO:0000259" key="1">
    <source>
        <dbReference type="PROSITE" id="PS51733"/>
    </source>
</evidence>
<dbReference type="Proteomes" id="UP001429357">
    <property type="component" value="Unassembled WGS sequence"/>
</dbReference>
<dbReference type="PANTHER" id="PTHR43679:SF2">
    <property type="entry name" value="OCTANOYL-[GCVH]:PROTEIN N-OCTANOYLTRANSFERASE"/>
    <property type="match status" value="1"/>
</dbReference>
<evidence type="ECO:0000313" key="3">
    <source>
        <dbReference type="Proteomes" id="UP001429357"/>
    </source>
</evidence>
<gene>
    <name evidence="2" type="ORF">BAU18_002291</name>
</gene>
<reference evidence="2 3" key="2">
    <citation type="submission" date="2024-02" db="EMBL/GenBank/DDBJ databases">
        <title>The Genome Sequence of Enterococcus diestrammenae JM9A.</title>
        <authorList>
            <person name="Earl A."/>
            <person name="Manson A."/>
            <person name="Gilmore M."/>
            <person name="Sanders J."/>
            <person name="Shea T."/>
            <person name="Howe W."/>
            <person name="Livny J."/>
            <person name="Cuomo C."/>
            <person name="Neafsey D."/>
            <person name="Birren B."/>
        </authorList>
    </citation>
    <scope>NUCLEOTIDE SEQUENCE [LARGE SCALE GENOMIC DNA]</scope>
    <source>
        <strain evidence="2 3">JM9A</strain>
    </source>
</reference>
<evidence type="ECO:0000313" key="2">
    <source>
        <dbReference type="EMBL" id="MEO1782676.1"/>
    </source>
</evidence>
<dbReference type="EMBL" id="MAEI02000001">
    <property type="protein sequence ID" value="MEO1782676.1"/>
    <property type="molecule type" value="Genomic_DNA"/>
</dbReference>
<reference evidence="3" key="1">
    <citation type="submission" date="2016-06" db="EMBL/GenBank/DDBJ databases">
        <title>Four novel species of enterococci isolated from chicken manure.</title>
        <authorList>
            <person name="Van Tyne D."/>
        </authorList>
    </citation>
    <scope>NUCLEOTIDE SEQUENCE [LARGE SCALE GENOMIC DNA]</scope>
    <source>
        <strain evidence="3">JM9A</strain>
    </source>
</reference>
<dbReference type="SUPFAM" id="SSF55681">
    <property type="entry name" value="Class II aaRS and biotin synthetases"/>
    <property type="match status" value="1"/>
</dbReference>